<reference evidence="2 3" key="1">
    <citation type="journal article" date="2023" name="IScience">
        <title>Expanded male sex-determining region conserved during the evolution of homothallism in the green alga Volvox.</title>
        <authorList>
            <person name="Yamamoto K."/>
            <person name="Matsuzaki R."/>
            <person name="Mahakham W."/>
            <person name="Heman W."/>
            <person name="Sekimoto H."/>
            <person name="Kawachi M."/>
            <person name="Minakuchi Y."/>
            <person name="Toyoda A."/>
            <person name="Nozaki H."/>
        </authorList>
    </citation>
    <scope>NUCLEOTIDE SEQUENCE [LARGE SCALE GENOMIC DNA]</scope>
    <source>
        <strain evidence="2 3">NIES-4468</strain>
    </source>
</reference>
<organism evidence="2 3">
    <name type="scientific">Volvox africanus</name>
    <dbReference type="NCBI Taxonomy" id="51714"/>
    <lineage>
        <taxon>Eukaryota</taxon>
        <taxon>Viridiplantae</taxon>
        <taxon>Chlorophyta</taxon>
        <taxon>core chlorophytes</taxon>
        <taxon>Chlorophyceae</taxon>
        <taxon>CS clade</taxon>
        <taxon>Chlamydomonadales</taxon>
        <taxon>Volvocaceae</taxon>
        <taxon>Volvox</taxon>
    </lineage>
</organism>
<comment type="caution">
    <text evidence="2">The sequence shown here is derived from an EMBL/GenBank/DDBJ whole genome shotgun (WGS) entry which is preliminary data.</text>
</comment>
<dbReference type="Proteomes" id="UP001165090">
    <property type="component" value="Unassembled WGS sequence"/>
</dbReference>
<evidence type="ECO:0000313" key="3">
    <source>
        <dbReference type="Proteomes" id="UP001165090"/>
    </source>
</evidence>
<evidence type="ECO:0000313" key="2">
    <source>
        <dbReference type="EMBL" id="GLI65558.1"/>
    </source>
</evidence>
<dbReference type="InterPro" id="IPR026069">
    <property type="entry name" value="Fuzzy"/>
</dbReference>
<keyword evidence="3" id="KW-1185">Reference proteome</keyword>
<dbReference type="PANTHER" id="PTHR13559:SF1">
    <property type="entry name" value="PROTEIN FUZZY HOMOLOG"/>
    <property type="match status" value="1"/>
</dbReference>
<gene>
    <name evidence="2" type="ORF">VaNZ11_009121</name>
</gene>
<accession>A0ABQ5S7S6</accession>
<feature type="region of interest" description="Disordered" evidence="1">
    <location>
        <begin position="341"/>
        <end position="365"/>
    </location>
</feature>
<dbReference type="EMBL" id="BSDZ01000024">
    <property type="protein sequence ID" value="GLI65558.1"/>
    <property type="molecule type" value="Genomic_DNA"/>
</dbReference>
<evidence type="ECO:0000256" key="1">
    <source>
        <dbReference type="SAM" id="MobiDB-lite"/>
    </source>
</evidence>
<protein>
    <recommendedName>
        <fullName evidence="4">Vacuolar fusion protein MON1 homolog</fullName>
    </recommendedName>
</protein>
<evidence type="ECO:0008006" key="4">
    <source>
        <dbReference type="Google" id="ProtNLM"/>
    </source>
</evidence>
<sequence length="661" mass="70101">MPQLFLILEEGNTALLTRALGNIPTPRFASQGLLSTIASWCLESCGHELRVIASTNVRVVYRRFSNHLLFVLVTSNLLLHTDLLQSHLETLYALLLLLLGPTTLVLDTFAKINILKSKLRAPDVQRAVDSLVADDTLVPCILLTVPQLVGLSLRERANLQSGLVKIVSTLGCQHAALIGEGYYLSATPGWWTLLSPREQLLVQHVSTQHSKHHSDGCPPELQLHLSKRHYQAPLRLRILRLQGAVLLAALYESGGAPPPPLQDHEDMVRSHLNAVRYTLERPLWLSPPVPQFATISFDLALVVQHSPSSAVLLWGHGGGAAVQQGFNPLVSPSLRKQVGSSTSPIAARLANRPPSATREESQTAGGDGLQLFFRSTLDTLVSFVLQTWPQMPAELQVALQDRKADGGCGGGDPSGCNLVVQNQVKPRAMTTAPATTTIITTTTASSPPRGDHLHLQNNNINLLPQPQIHHYPNRSAPPAGAESLVMPQPPQPFVPLSAARGTSSVSRLGLGAIRRISSTALGSSMQGASRLQALFGRSSSAAGPVGVARGVVQGSMLAVPSGAAAAGTAGPLEEPAELADVPYEEVHAVIEGARLLALLDRSGRASAGGPSGGTGTGTGTGAAADVIDVFVAFPKCIGRMAALEAANTLRSTYLMVYHDDE</sequence>
<proteinExistence type="predicted"/>
<name>A0ABQ5S7S6_9CHLO</name>
<dbReference type="PANTHER" id="PTHR13559">
    <property type="entry name" value="INTRACELLULAR TRAFFIC PROTEIN-RELATED"/>
    <property type="match status" value="1"/>
</dbReference>